<evidence type="ECO:0000313" key="2">
    <source>
        <dbReference type="Proteomes" id="UP000287651"/>
    </source>
</evidence>
<reference evidence="1 2" key="1">
    <citation type="journal article" date="2014" name="Agronomy (Basel)">
        <title>A Draft Genome Sequence for Ensete ventricosum, the Drought-Tolerant Tree Against Hunger.</title>
        <authorList>
            <person name="Harrison J."/>
            <person name="Moore K.A."/>
            <person name="Paszkiewicz K."/>
            <person name="Jones T."/>
            <person name="Grant M."/>
            <person name="Ambacheew D."/>
            <person name="Muzemil S."/>
            <person name="Studholme D.J."/>
        </authorList>
    </citation>
    <scope>NUCLEOTIDE SEQUENCE [LARGE SCALE GENOMIC DNA]</scope>
</reference>
<gene>
    <name evidence="1" type="ORF">B296_00018365</name>
</gene>
<accession>A0A426YNE0</accession>
<sequence length="201" mass="22631">MKLRHRAEFGRYGGISLEDSSKGSGSSLGTCQEITGRRLKDLPQVCRRLQDWQKYFEQLTLLGPTGKPPVPWCSGRSVGFGLHPKKIGSGRRCASRKRTREWTSPSSEQNAIESYEVLSRDEGLPVTEGRAPRPLWGAEMIGQDEALASSRVQTMQWDFARRFAEGTKKLAGNTPEDHREKTGDLLQVCYRLPDRRKLGLI</sequence>
<dbReference type="AlphaFoldDB" id="A0A426YNE0"/>
<organism evidence="1 2">
    <name type="scientific">Ensete ventricosum</name>
    <name type="common">Abyssinian banana</name>
    <name type="synonym">Musa ensete</name>
    <dbReference type="NCBI Taxonomy" id="4639"/>
    <lineage>
        <taxon>Eukaryota</taxon>
        <taxon>Viridiplantae</taxon>
        <taxon>Streptophyta</taxon>
        <taxon>Embryophyta</taxon>
        <taxon>Tracheophyta</taxon>
        <taxon>Spermatophyta</taxon>
        <taxon>Magnoliopsida</taxon>
        <taxon>Liliopsida</taxon>
        <taxon>Zingiberales</taxon>
        <taxon>Musaceae</taxon>
        <taxon>Ensete</taxon>
    </lineage>
</organism>
<protein>
    <submittedName>
        <fullName evidence="1">Uncharacterized protein</fullName>
    </submittedName>
</protein>
<comment type="caution">
    <text evidence="1">The sequence shown here is derived from an EMBL/GenBank/DDBJ whole genome shotgun (WGS) entry which is preliminary data.</text>
</comment>
<evidence type="ECO:0000313" key="1">
    <source>
        <dbReference type="EMBL" id="RRT53220.1"/>
    </source>
</evidence>
<proteinExistence type="predicted"/>
<name>A0A426YNE0_ENSVE</name>
<dbReference type="Proteomes" id="UP000287651">
    <property type="component" value="Unassembled WGS sequence"/>
</dbReference>
<dbReference type="EMBL" id="AMZH03011248">
    <property type="protein sequence ID" value="RRT53220.1"/>
    <property type="molecule type" value="Genomic_DNA"/>
</dbReference>